<dbReference type="InterPro" id="IPR049943">
    <property type="entry name" value="Ser_HO-MeTrfase-like"/>
</dbReference>
<dbReference type="GO" id="GO:0019264">
    <property type="term" value="P:glycine biosynthetic process from serine"/>
    <property type="evidence" value="ECO:0007669"/>
    <property type="project" value="UniProtKB-UniRule"/>
</dbReference>
<evidence type="ECO:0000256" key="5">
    <source>
        <dbReference type="ARBA" id="ARBA00022898"/>
    </source>
</evidence>
<feature type="modified residue" description="N6-(pyridoxal phosphate)lysine" evidence="6 7">
    <location>
        <position position="227"/>
    </location>
</feature>
<comment type="pathway">
    <text evidence="6">One-carbon metabolism; tetrahydrofolate interconversion.</text>
</comment>
<dbReference type="HAMAP" id="MF_00051">
    <property type="entry name" value="SHMT"/>
    <property type="match status" value="1"/>
</dbReference>
<feature type="binding site" evidence="6">
    <location>
        <position position="118"/>
    </location>
    <ligand>
        <name>(6S)-5,6,7,8-tetrahydrofolate</name>
        <dbReference type="ChEBI" id="CHEBI:57453"/>
    </ligand>
</feature>
<protein>
    <recommendedName>
        <fullName evidence="6">Serine hydroxymethyltransferase</fullName>
        <shortName evidence="6">SHMT</shortName>
        <shortName evidence="6">Serine methylase</shortName>
        <ecNumber evidence="6">2.1.2.1</ecNumber>
    </recommendedName>
</protein>
<gene>
    <name evidence="6" type="primary">glyA</name>
    <name evidence="9" type="ORF">EHI47_10970</name>
</gene>
<sequence>MYNNIEDLDPEVKNLVALEQHRQQSQLSLIASENYSSPAVRAFEGSIFADKNAEGYPGKRCVAGCEIADQLENLTIERAKAAFGCEHANVQVMSATIANVAILSGLFKPNDQLMAMRLQDGGHLSHGAPFHASGRSFRWSFYGVSKVDQQLDYDDVRAIARKNRPAAIICGGSSYPRLVDYEKMHGIAQEIGALLWVDLAHTAGLVAGHAVPSPFPYADIVTTSTHKTLRGPRGGGLILCNEPLAEKIDRAVFPGFQGAPKMDLIAARAALLAEVQQPRFREYARAVLTNAKALERGLQYAGAELVSGGTSSHLLLIDLLKCDTTGAEIEKVLLRSGLATNKNPIPFDTLPPSKAGGLRIGSAALTTRGFDVAQFFTLGTLIGKIVASGNKYKSRQTLTAFVRDNVEGLPLFNQKWAS</sequence>
<comment type="similarity">
    <text evidence="2 6">Belongs to the SHMT family.</text>
</comment>
<dbReference type="GO" id="GO:0005829">
    <property type="term" value="C:cytosol"/>
    <property type="evidence" value="ECO:0007669"/>
    <property type="project" value="TreeGrafter"/>
</dbReference>
<evidence type="ECO:0000313" key="10">
    <source>
        <dbReference type="Proteomes" id="UP000283817"/>
    </source>
</evidence>
<dbReference type="EMBL" id="SBHX01000025">
    <property type="protein sequence ID" value="RWX32412.1"/>
    <property type="molecule type" value="Genomic_DNA"/>
</dbReference>
<dbReference type="Gene3D" id="3.90.1150.10">
    <property type="entry name" value="Aspartate Aminotransferase, domain 1"/>
    <property type="match status" value="1"/>
</dbReference>
<keyword evidence="6" id="KW-0028">Amino-acid biosynthesis</keyword>
<evidence type="ECO:0000256" key="4">
    <source>
        <dbReference type="ARBA" id="ARBA00022679"/>
    </source>
</evidence>
<comment type="function">
    <text evidence="6">Catalyzes the reversible interconversion of serine and glycine with tetrahydrofolate (THF) serving as the one-carbon carrier. This reaction serves as the major source of one-carbon groups required for the biosynthesis of purines, thymidylate, methionine, and other important biomolecules. Also exhibits THF-independent aldolase activity toward beta-hydroxyamino acids, producing glycine and aldehydes, via a retro-aldol mechanism.</text>
</comment>
<dbReference type="PIRSF" id="PIRSF000412">
    <property type="entry name" value="SHMT"/>
    <property type="match status" value="1"/>
</dbReference>
<comment type="caution">
    <text evidence="6">Lacks conserved residue(s) required for the propagation of feature annotation.</text>
</comment>
<name>A0A444I3X7_RHILE</name>
<dbReference type="GO" id="GO:0035999">
    <property type="term" value="P:tetrahydrofolate interconversion"/>
    <property type="evidence" value="ECO:0007669"/>
    <property type="project" value="UniProtKB-UniRule"/>
</dbReference>
<keyword evidence="6" id="KW-0963">Cytoplasm</keyword>
<feature type="binding site" evidence="6">
    <location>
        <begin position="122"/>
        <end position="124"/>
    </location>
    <ligand>
        <name>(6S)-5,6,7,8-tetrahydrofolate</name>
        <dbReference type="ChEBI" id="CHEBI:57453"/>
    </ligand>
</feature>
<dbReference type="GO" id="GO:0008168">
    <property type="term" value="F:methyltransferase activity"/>
    <property type="evidence" value="ECO:0007669"/>
    <property type="project" value="UniProtKB-KW"/>
</dbReference>
<evidence type="ECO:0000256" key="3">
    <source>
        <dbReference type="ARBA" id="ARBA00022563"/>
    </source>
</evidence>
<dbReference type="InterPro" id="IPR015424">
    <property type="entry name" value="PyrdxlP-dep_Trfase"/>
</dbReference>
<keyword evidence="3 6" id="KW-0554">One-carbon metabolism</keyword>
<evidence type="ECO:0000256" key="6">
    <source>
        <dbReference type="HAMAP-Rule" id="MF_00051"/>
    </source>
</evidence>
<dbReference type="GO" id="GO:0004372">
    <property type="term" value="F:glycine hydroxymethyltransferase activity"/>
    <property type="evidence" value="ECO:0007669"/>
    <property type="project" value="UniProtKB-UniRule"/>
</dbReference>
<dbReference type="InterPro" id="IPR015421">
    <property type="entry name" value="PyrdxlP-dep_Trfase_major"/>
</dbReference>
<comment type="subunit">
    <text evidence="6">Homodimer.</text>
</comment>
<dbReference type="EC" id="2.1.2.1" evidence="6"/>
<accession>A0A444I3X7</accession>
<comment type="pathway">
    <text evidence="6">Amino-acid biosynthesis; glycine biosynthesis; glycine from L-serine: step 1/1.</text>
</comment>
<dbReference type="Proteomes" id="UP000283817">
    <property type="component" value="Unassembled WGS sequence"/>
</dbReference>
<dbReference type="InterPro" id="IPR039429">
    <property type="entry name" value="SHMT-like_dom"/>
</dbReference>
<comment type="catalytic activity">
    <reaction evidence="6">
        <text>(6R)-5,10-methylene-5,6,7,8-tetrahydrofolate + glycine + H2O = (6S)-5,6,7,8-tetrahydrofolate + L-serine</text>
        <dbReference type="Rhea" id="RHEA:15481"/>
        <dbReference type="ChEBI" id="CHEBI:15377"/>
        <dbReference type="ChEBI" id="CHEBI:15636"/>
        <dbReference type="ChEBI" id="CHEBI:33384"/>
        <dbReference type="ChEBI" id="CHEBI:57305"/>
        <dbReference type="ChEBI" id="CHEBI:57453"/>
        <dbReference type="EC" id="2.1.2.1"/>
    </reaction>
</comment>
<dbReference type="Pfam" id="PF00464">
    <property type="entry name" value="SHMT"/>
    <property type="match status" value="1"/>
</dbReference>
<keyword evidence="4 6" id="KW-0808">Transferase</keyword>
<dbReference type="GO" id="GO:0032259">
    <property type="term" value="P:methylation"/>
    <property type="evidence" value="ECO:0007669"/>
    <property type="project" value="UniProtKB-KW"/>
</dbReference>
<dbReference type="PANTHER" id="PTHR11680">
    <property type="entry name" value="SERINE HYDROXYMETHYLTRANSFERASE"/>
    <property type="match status" value="1"/>
</dbReference>
<comment type="cofactor">
    <cofactor evidence="1 6 7">
        <name>pyridoxal 5'-phosphate</name>
        <dbReference type="ChEBI" id="CHEBI:597326"/>
    </cofactor>
</comment>
<comment type="caution">
    <text evidence="9">The sequence shown here is derived from an EMBL/GenBank/DDBJ whole genome shotgun (WGS) entry which is preliminary data.</text>
</comment>
<dbReference type="UniPathway" id="UPA00193"/>
<keyword evidence="9" id="KW-0489">Methyltransferase</keyword>
<dbReference type="InterPro" id="IPR001085">
    <property type="entry name" value="Ser_HO-MeTrfase"/>
</dbReference>
<dbReference type="PROSITE" id="PS00096">
    <property type="entry name" value="SHMT"/>
    <property type="match status" value="1"/>
</dbReference>
<evidence type="ECO:0000256" key="7">
    <source>
        <dbReference type="PIRSR" id="PIRSR000412-50"/>
    </source>
</evidence>
<keyword evidence="5 6" id="KW-0663">Pyridoxal phosphate</keyword>
<comment type="subcellular location">
    <subcellularLocation>
        <location evidence="6">Cytoplasm</location>
    </subcellularLocation>
</comment>
<feature type="binding site" evidence="6">
    <location>
        <position position="242"/>
    </location>
    <ligand>
        <name>(6S)-5,6,7,8-tetrahydrofolate</name>
        <dbReference type="ChEBI" id="CHEBI:57453"/>
    </ligand>
</feature>
<dbReference type="NCBIfam" id="NF000586">
    <property type="entry name" value="PRK00011.1"/>
    <property type="match status" value="1"/>
</dbReference>
<dbReference type="Gene3D" id="3.40.640.10">
    <property type="entry name" value="Type I PLP-dependent aspartate aminotransferase-like (Major domain)"/>
    <property type="match status" value="1"/>
</dbReference>
<dbReference type="InterPro" id="IPR015422">
    <property type="entry name" value="PyrdxlP-dep_Trfase_small"/>
</dbReference>
<dbReference type="RefSeq" id="WP_128410409.1">
    <property type="nucleotide sequence ID" value="NZ_SBHX01000025.1"/>
</dbReference>
<reference evidence="9 10" key="1">
    <citation type="submission" date="2019-01" db="EMBL/GenBank/DDBJ databases">
        <title>RHIZO-ID as a novel technology for direct rhizobia identification.</title>
        <authorList>
            <person name="De Meyer S.E."/>
        </authorList>
    </citation>
    <scope>NUCLEOTIDE SEQUENCE [LARGE SCALE GENOMIC DNA]</scope>
    <source>
        <strain evidence="9 10">WSM448</strain>
    </source>
</reference>
<dbReference type="SUPFAM" id="SSF53383">
    <property type="entry name" value="PLP-dependent transferases"/>
    <property type="match status" value="1"/>
</dbReference>
<evidence type="ECO:0000256" key="1">
    <source>
        <dbReference type="ARBA" id="ARBA00001933"/>
    </source>
</evidence>
<dbReference type="GO" id="GO:0030170">
    <property type="term" value="F:pyridoxal phosphate binding"/>
    <property type="evidence" value="ECO:0007669"/>
    <property type="project" value="UniProtKB-UniRule"/>
</dbReference>
<organism evidence="9 10">
    <name type="scientific">Rhizobium leguminosarum</name>
    <dbReference type="NCBI Taxonomy" id="384"/>
    <lineage>
        <taxon>Bacteria</taxon>
        <taxon>Pseudomonadati</taxon>
        <taxon>Pseudomonadota</taxon>
        <taxon>Alphaproteobacteria</taxon>
        <taxon>Hyphomicrobiales</taxon>
        <taxon>Rhizobiaceae</taxon>
        <taxon>Rhizobium/Agrobacterium group</taxon>
        <taxon>Rhizobium</taxon>
    </lineage>
</organism>
<feature type="domain" description="Serine hydroxymethyltransferase-like" evidence="8">
    <location>
        <begin position="5"/>
        <end position="380"/>
    </location>
</feature>
<proteinExistence type="inferred from homology"/>
<dbReference type="InterPro" id="IPR019798">
    <property type="entry name" value="Ser_HO-MeTrfase_PLP_BS"/>
</dbReference>
<evidence type="ECO:0000259" key="8">
    <source>
        <dbReference type="Pfam" id="PF00464"/>
    </source>
</evidence>
<evidence type="ECO:0000256" key="2">
    <source>
        <dbReference type="ARBA" id="ARBA00006376"/>
    </source>
</evidence>
<dbReference type="PANTHER" id="PTHR11680:SF35">
    <property type="entry name" value="SERINE HYDROXYMETHYLTRANSFERASE 1"/>
    <property type="match status" value="1"/>
</dbReference>
<feature type="site" description="Plays an important role in substrate specificity" evidence="6">
    <location>
        <position position="226"/>
    </location>
</feature>
<dbReference type="AlphaFoldDB" id="A0A444I3X7"/>
<dbReference type="UniPathway" id="UPA00288">
    <property type="reaction ID" value="UER01023"/>
</dbReference>
<dbReference type="CDD" id="cd00378">
    <property type="entry name" value="SHMT"/>
    <property type="match status" value="1"/>
</dbReference>
<evidence type="ECO:0000313" key="9">
    <source>
        <dbReference type="EMBL" id="RWX32412.1"/>
    </source>
</evidence>